<dbReference type="InterPro" id="IPR031796">
    <property type="entry name" value="DUF5076"/>
</dbReference>
<dbReference type="RefSeq" id="WP_143777406.1">
    <property type="nucleotide sequence ID" value="NZ_VKKU01000002.1"/>
</dbReference>
<dbReference type="OrthoDB" id="7558075at2"/>
<sequence>MSGKPVPIDLVPYQELIGDSREFLRVWAKEGGPVTCFINPVPVGGDPAGFGVALVDCIRHGAKTWARATGISEAEALARIWEGVDAERNNPTDIITETPTTQKDGLIH</sequence>
<comment type="caution">
    <text evidence="1">The sequence shown here is derived from an EMBL/GenBank/DDBJ whole genome shotgun (WGS) entry which is preliminary data.</text>
</comment>
<organism evidence="1 2">
    <name type="scientific">Sphingorhabdus contaminans</name>
    <dbReference type="NCBI Taxonomy" id="1343899"/>
    <lineage>
        <taxon>Bacteria</taxon>
        <taxon>Pseudomonadati</taxon>
        <taxon>Pseudomonadota</taxon>
        <taxon>Alphaproteobacteria</taxon>
        <taxon>Sphingomonadales</taxon>
        <taxon>Sphingomonadaceae</taxon>
        <taxon>Sphingorhabdus</taxon>
    </lineage>
</organism>
<name>A0A553WBW5_9SPHN</name>
<proteinExistence type="predicted"/>
<dbReference type="Gene3D" id="3.30.2370.10">
    <property type="entry name" value="putative pyruvate dehydrogenase"/>
    <property type="match status" value="1"/>
</dbReference>
<dbReference type="EMBL" id="VKKU01000002">
    <property type="protein sequence ID" value="TSB02188.1"/>
    <property type="molecule type" value="Genomic_DNA"/>
</dbReference>
<evidence type="ECO:0000313" key="1">
    <source>
        <dbReference type="EMBL" id="TSB02188.1"/>
    </source>
</evidence>
<gene>
    <name evidence="1" type="ORF">FOM92_13800</name>
</gene>
<dbReference type="Pfam" id="PF16826">
    <property type="entry name" value="DUF5076"/>
    <property type="match status" value="1"/>
</dbReference>
<reference evidence="1 2" key="1">
    <citation type="submission" date="2019-07" db="EMBL/GenBank/DDBJ databases">
        <authorList>
            <person name="Park M."/>
        </authorList>
    </citation>
    <scope>NUCLEOTIDE SEQUENCE [LARGE SCALE GENOMIC DNA]</scope>
    <source>
        <strain evidence="1 2">KCTC32445</strain>
    </source>
</reference>
<accession>A0A553WBW5</accession>
<keyword evidence="2" id="KW-1185">Reference proteome</keyword>
<evidence type="ECO:0000313" key="2">
    <source>
        <dbReference type="Proteomes" id="UP000320160"/>
    </source>
</evidence>
<dbReference type="AlphaFoldDB" id="A0A553WBW5"/>
<dbReference type="Proteomes" id="UP000320160">
    <property type="component" value="Unassembled WGS sequence"/>
</dbReference>
<protein>
    <submittedName>
        <fullName evidence="1">DUF5076 domain-containing protein</fullName>
    </submittedName>
</protein>